<organism evidence="4 5">
    <name type="scientific">Pseudoalteromonas denitrificans DSM 6059</name>
    <dbReference type="NCBI Taxonomy" id="1123010"/>
    <lineage>
        <taxon>Bacteria</taxon>
        <taxon>Pseudomonadati</taxon>
        <taxon>Pseudomonadota</taxon>
        <taxon>Gammaproteobacteria</taxon>
        <taxon>Alteromonadales</taxon>
        <taxon>Pseudoalteromonadaceae</taxon>
        <taxon>Pseudoalteromonas</taxon>
    </lineage>
</organism>
<dbReference type="InterPro" id="IPR011006">
    <property type="entry name" value="CheY-like_superfamily"/>
</dbReference>
<dbReference type="Pfam" id="PF13487">
    <property type="entry name" value="HD_5"/>
    <property type="match status" value="1"/>
</dbReference>
<dbReference type="PANTHER" id="PTHR45228">
    <property type="entry name" value="CYCLIC DI-GMP PHOSPHODIESTERASE TM_0186-RELATED"/>
    <property type="match status" value="1"/>
</dbReference>
<dbReference type="EMBL" id="FOLO01000068">
    <property type="protein sequence ID" value="SFD56239.1"/>
    <property type="molecule type" value="Genomic_DNA"/>
</dbReference>
<dbReference type="SUPFAM" id="SSF109604">
    <property type="entry name" value="HD-domain/PDEase-like"/>
    <property type="match status" value="1"/>
</dbReference>
<proteinExistence type="predicted"/>
<evidence type="ECO:0000259" key="2">
    <source>
        <dbReference type="PROSITE" id="PS50110"/>
    </source>
</evidence>
<feature type="modified residue" description="4-aspartylphosphate" evidence="1">
    <location>
        <position position="79"/>
    </location>
</feature>
<dbReference type="OrthoDB" id="9787688at2"/>
<dbReference type="STRING" id="1123010.SAMN02745724_04850"/>
<dbReference type="GO" id="GO:0008081">
    <property type="term" value="F:phosphoric diester hydrolase activity"/>
    <property type="evidence" value="ECO:0007669"/>
    <property type="project" value="UniProtKB-ARBA"/>
</dbReference>
<name>A0A1I1TCC5_9GAMM</name>
<dbReference type="InterPro" id="IPR037522">
    <property type="entry name" value="HD_GYP_dom"/>
</dbReference>
<reference evidence="4 5" key="1">
    <citation type="submission" date="2016-10" db="EMBL/GenBank/DDBJ databases">
        <authorList>
            <person name="de Groot N.N."/>
        </authorList>
    </citation>
    <scope>NUCLEOTIDE SEQUENCE [LARGE SCALE GENOMIC DNA]</scope>
    <source>
        <strain evidence="4 5">DSM 6059</strain>
    </source>
</reference>
<dbReference type="SUPFAM" id="SSF52172">
    <property type="entry name" value="CheY-like"/>
    <property type="match status" value="1"/>
</dbReference>
<accession>A0A1I1TCC5</accession>
<dbReference type="InterPro" id="IPR021800">
    <property type="entry name" value="DUF3369"/>
</dbReference>
<sequence>MTEDFLFSEEPEEELEAVEHGTWKLIIVDDESEVHAVTKLALSDFKFQDKSLEFLSAYSGKEAKELIAKHPDVAIVLLDVVMETDDAGLKVAQFIREEAKNNHARIILRTGQPGQAPERQVIVNYDINDYKSKTELTAQKLFTVVMSSLRSYRDILSIEQSRQGLEKIIIASRDIFTAHSMENFIEGVIQQLTSIIGTVDEAMYATTLVASNPAENGNENKLVVFSGQGEFEESAGKLLEDVLTGEQLKACLQSLKDKSIVYRDDYLFAYCSSECNHNSMLYISGVPKNLTPSHKHLIEIFAQNVQVAYENIQLQSEVEDTQREIVYRLGEAVEQRSSETGNHVKRVAHIACKLASLYGMSEVESEILKHAAPLHDVGKIGIPDTIIHKPKGLDSDEWDLMKSHSENGHNILKDSKRSIIKAGAILARDHHEKWDGSGYPRGTKGEDIHIYGRIVALADVYDSLRHKRCYKEAWNLEQTVCEIKNQKGLHFEPKLVDLFISNIDTFENILLVNQDG</sequence>
<dbReference type="SMART" id="SM00471">
    <property type="entry name" value="HDc"/>
    <property type="match status" value="1"/>
</dbReference>
<feature type="domain" description="HD-GYP" evidence="3">
    <location>
        <begin position="318"/>
        <end position="515"/>
    </location>
</feature>
<dbReference type="AlphaFoldDB" id="A0A1I1TCC5"/>
<dbReference type="Gene3D" id="1.10.3210.10">
    <property type="entry name" value="Hypothetical protein af1432"/>
    <property type="match status" value="1"/>
</dbReference>
<dbReference type="PANTHER" id="PTHR45228:SF9">
    <property type="entry name" value="3'3'-CGAMP-SPECIFIC PHOSPHODIESTERASE 2"/>
    <property type="match status" value="1"/>
</dbReference>
<dbReference type="InterPro" id="IPR001789">
    <property type="entry name" value="Sig_transdc_resp-reg_receiver"/>
</dbReference>
<keyword evidence="5" id="KW-1185">Reference proteome</keyword>
<dbReference type="InterPro" id="IPR052020">
    <property type="entry name" value="Cyclic_di-GMP/3'3'-cGAMP_PDE"/>
</dbReference>
<dbReference type="Proteomes" id="UP000198862">
    <property type="component" value="Unassembled WGS sequence"/>
</dbReference>
<gene>
    <name evidence="4" type="ORF">SAMN02745724_04850</name>
</gene>
<dbReference type="GO" id="GO:0000160">
    <property type="term" value="P:phosphorelay signal transduction system"/>
    <property type="evidence" value="ECO:0007669"/>
    <property type="project" value="InterPro"/>
</dbReference>
<dbReference type="PROSITE" id="PS51832">
    <property type="entry name" value="HD_GYP"/>
    <property type="match status" value="1"/>
</dbReference>
<dbReference type="SMART" id="SM00448">
    <property type="entry name" value="REC"/>
    <property type="match status" value="1"/>
</dbReference>
<feature type="domain" description="Response regulatory" evidence="2">
    <location>
        <begin position="24"/>
        <end position="148"/>
    </location>
</feature>
<evidence type="ECO:0000313" key="5">
    <source>
        <dbReference type="Proteomes" id="UP000198862"/>
    </source>
</evidence>
<dbReference type="Pfam" id="PF00072">
    <property type="entry name" value="Response_reg"/>
    <property type="match status" value="1"/>
</dbReference>
<dbReference type="Gene3D" id="3.40.50.2300">
    <property type="match status" value="1"/>
</dbReference>
<evidence type="ECO:0000313" key="4">
    <source>
        <dbReference type="EMBL" id="SFD56239.1"/>
    </source>
</evidence>
<dbReference type="CDD" id="cd00077">
    <property type="entry name" value="HDc"/>
    <property type="match status" value="1"/>
</dbReference>
<dbReference type="InterPro" id="IPR003607">
    <property type="entry name" value="HD/PDEase_dom"/>
</dbReference>
<dbReference type="RefSeq" id="WP_091990904.1">
    <property type="nucleotide sequence ID" value="NZ_FOLO01000068.1"/>
</dbReference>
<evidence type="ECO:0000259" key="3">
    <source>
        <dbReference type="PROSITE" id="PS51832"/>
    </source>
</evidence>
<keyword evidence="1" id="KW-0597">Phosphoprotein</keyword>
<protein>
    <submittedName>
        <fullName evidence="4">Response regulator receiver domain-containing protein</fullName>
    </submittedName>
</protein>
<evidence type="ECO:0000256" key="1">
    <source>
        <dbReference type="PROSITE-ProRule" id="PRU00169"/>
    </source>
</evidence>
<dbReference type="PROSITE" id="PS50110">
    <property type="entry name" value="RESPONSE_REGULATORY"/>
    <property type="match status" value="1"/>
</dbReference>
<dbReference type="Pfam" id="PF11849">
    <property type="entry name" value="DUF3369"/>
    <property type="match status" value="1"/>
</dbReference>